<dbReference type="OrthoDB" id="1932206at2759"/>
<name>A0A9J5XQ84_SOLCO</name>
<organism evidence="2 3">
    <name type="scientific">Solanum commersonii</name>
    <name type="common">Commerson's wild potato</name>
    <name type="synonym">Commerson's nightshade</name>
    <dbReference type="NCBI Taxonomy" id="4109"/>
    <lineage>
        <taxon>Eukaryota</taxon>
        <taxon>Viridiplantae</taxon>
        <taxon>Streptophyta</taxon>
        <taxon>Embryophyta</taxon>
        <taxon>Tracheophyta</taxon>
        <taxon>Spermatophyta</taxon>
        <taxon>Magnoliopsida</taxon>
        <taxon>eudicotyledons</taxon>
        <taxon>Gunneridae</taxon>
        <taxon>Pentapetalae</taxon>
        <taxon>asterids</taxon>
        <taxon>lamiids</taxon>
        <taxon>Solanales</taxon>
        <taxon>Solanaceae</taxon>
        <taxon>Solanoideae</taxon>
        <taxon>Solaneae</taxon>
        <taxon>Solanum</taxon>
    </lineage>
</organism>
<gene>
    <name evidence="2" type="ORF">H5410_040949</name>
</gene>
<proteinExistence type="predicted"/>
<keyword evidence="3" id="KW-1185">Reference proteome</keyword>
<feature type="chain" id="PRO_5039942796" evidence="1">
    <location>
        <begin position="24"/>
        <end position="270"/>
    </location>
</feature>
<keyword evidence="1" id="KW-0732">Signal</keyword>
<feature type="signal peptide" evidence="1">
    <location>
        <begin position="1"/>
        <end position="23"/>
    </location>
</feature>
<dbReference type="Proteomes" id="UP000824120">
    <property type="component" value="Chromosome 8"/>
</dbReference>
<evidence type="ECO:0000256" key="1">
    <source>
        <dbReference type="SAM" id="SignalP"/>
    </source>
</evidence>
<dbReference type="EMBL" id="JACXVP010000008">
    <property type="protein sequence ID" value="KAG5590435.1"/>
    <property type="molecule type" value="Genomic_DNA"/>
</dbReference>
<protein>
    <submittedName>
        <fullName evidence="2">Uncharacterized protein</fullName>
    </submittedName>
</protein>
<evidence type="ECO:0000313" key="3">
    <source>
        <dbReference type="Proteomes" id="UP000824120"/>
    </source>
</evidence>
<reference evidence="2 3" key="1">
    <citation type="submission" date="2020-09" db="EMBL/GenBank/DDBJ databases">
        <title>De no assembly of potato wild relative species, Solanum commersonii.</title>
        <authorList>
            <person name="Cho K."/>
        </authorList>
    </citation>
    <scope>NUCLEOTIDE SEQUENCE [LARGE SCALE GENOMIC DNA]</scope>
    <source>
        <strain evidence="2">LZ3.2</strain>
        <tissue evidence="2">Leaf</tissue>
    </source>
</reference>
<feature type="non-terminal residue" evidence="2">
    <location>
        <position position="270"/>
    </location>
</feature>
<accession>A0A9J5XQ84</accession>
<comment type="caution">
    <text evidence="2">The sequence shown here is derived from an EMBL/GenBank/DDBJ whole genome shotgun (WGS) entry which is preliminary data.</text>
</comment>
<dbReference type="AlphaFoldDB" id="A0A9J5XQ84"/>
<sequence>MEVIWLTLHGLIILCVLNLFSYCPDKVTLTEYVPWVCNECKENEITRTMNSNSVPPVTDLVEHSYAAQHVVDPIWRGCYNIWNNKYPLDGVVANLSDKASQSVFEKAKLLQLHLHFEMLYTVVLVVHSHFTVCDCHDNKFPIMNSDPVPLRTDLVEHSHDVQPIDDPILRHQDKFDCLVKDMIGGVHALRALTPYGYQLKCYLWGIFKATQTGSSCRVLVPNNIQSRMVRQTHDSFLASREVVNDRAPIEVDAKSDDKRVVKRQEDQKTK</sequence>
<evidence type="ECO:0000313" key="2">
    <source>
        <dbReference type="EMBL" id="KAG5590435.1"/>
    </source>
</evidence>